<evidence type="ECO:0000313" key="3">
    <source>
        <dbReference type="Proteomes" id="UP000324832"/>
    </source>
</evidence>
<proteinExistence type="predicted"/>
<evidence type="ECO:0000256" key="1">
    <source>
        <dbReference type="SAM" id="MobiDB-lite"/>
    </source>
</evidence>
<gene>
    <name evidence="2" type="ORF">LSINAPIS_LOCUS6067</name>
</gene>
<reference evidence="2 3" key="1">
    <citation type="submission" date="2017-07" db="EMBL/GenBank/DDBJ databases">
        <authorList>
            <person name="Talla V."/>
            <person name="Backstrom N."/>
        </authorList>
    </citation>
    <scope>NUCLEOTIDE SEQUENCE [LARGE SCALE GENOMIC DNA]</scope>
</reference>
<feature type="compositionally biased region" description="Polar residues" evidence="1">
    <location>
        <begin position="57"/>
        <end position="69"/>
    </location>
</feature>
<dbReference type="EMBL" id="FZQP02001848">
    <property type="protein sequence ID" value="VVC94007.1"/>
    <property type="molecule type" value="Genomic_DNA"/>
</dbReference>
<keyword evidence="3" id="KW-1185">Reference proteome</keyword>
<accession>A0A5E4Q6V5</accession>
<name>A0A5E4Q6V5_9NEOP</name>
<dbReference type="AlphaFoldDB" id="A0A5E4Q6V5"/>
<evidence type="ECO:0000313" key="2">
    <source>
        <dbReference type="EMBL" id="VVC94007.1"/>
    </source>
</evidence>
<dbReference type="Proteomes" id="UP000324832">
    <property type="component" value="Unassembled WGS sequence"/>
</dbReference>
<protein>
    <submittedName>
        <fullName evidence="2">Uncharacterized protein</fullName>
    </submittedName>
</protein>
<organism evidence="2 3">
    <name type="scientific">Leptidea sinapis</name>
    <dbReference type="NCBI Taxonomy" id="189913"/>
    <lineage>
        <taxon>Eukaryota</taxon>
        <taxon>Metazoa</taxon>
        <taxon>Ecdysozoa</taxon>
        <taxon>Arthropoda</taxon>
        <taxon>Hexapoda</taxon>
        <taxon>Insecta</taxon>
        <taxon>Pterygota</taxon>
        <taxon>Neoptera</taxon>
        <taxon>Endopterygota</taxon>
        <taxon>Lepidoptera</taxon>
        <taxon>Glossata</taxon>
        <taxon>Ditrysia</taxon>
        <taxon>Papilionoidea</taxon>
        <taxon>Pieridae</taxon>
        <taxon>Dismorphiinae</taxon>
        <taxon>Leptidea</taxon>
    </lineage>
</organism>
<feature type="region of interest" description="Disordered" evidence="1">
    <location>
        <begin position="57"/>
        <end position="85"/>
    </location>
</feature>
<sequence>MVLGEYLSRKSDATRLLLLGRNKKCRDVELCSRTPNASSPRPVMCGSPCYERVTSRAANSGSCRWTSSGRPAEPASENHTSLPYR</sequence>